<evidence type="ECO:0000259" key="13">
    <source>
        <dbReference type="Pfam" id="PF00464"/>
    </source>
</evidence>
<proteinExistence type="inferred from homology"/>
<dbReference type="GO" id="GO:0019264">
    <property type="term" value="P:glycine biosynthetic process from serine"/>
    <property type="evidence" value="ECO:0007669"/>
    <property type="project" value="UniProtKB-UniRule"/>
</dbReference>
<evidence type="ECO:0000256" key="10">
    <source>
        <dbReference type="ARBA" id="ARBA00054606"/>
    </source>
</evidence>
<evidence type="ECO:0000256" key="2">
    <source>
        <dbReference type="ARBA" id="ARBA00004496"/>
    </source>
</evidence>
<dbReference type="EMBL" id="LQMT02000049">
    <property type="protein sequence ID" value="ONF62011.1"/>
    <property type="molecule type" value="Genomic_DNA"/>
</dbReference>
<evidence type="ECO:0000256" key="3">
    <source>
        <dbReference type="ARBA" id="ARBA00006376"/>
    </source>
</evidence>
<reference evidence="14 15" key="1">
    <citation type="submission" date="2016-12" db="EMBL/GenBank/DDBJ databases">
        <title>Amycolatopsis keratiniphila subsp. keratiniphila genome sequencing and assembly.</title>
        <authorList>
            <person name="Mayilraj S."/>
            <person name="Kaur N."/>
        </authorList>
    </citation>
    <scope>NUCLEOTIDE SEQUENCE [LARGE SCALE GENOMIC DNA]</scope>
    <source>
        <strain evidence="14 15">DSM 44409</strain>
    </source>
</reference>
<dbReference type="FunFam" id="3.40.640.10:FF:000001">
    <property type="entry name" value="Serine hydroxymethyltransferase"/>
    <property type="match status" value="1"/>
</dbReference>
<comment type="similarity">
    <text evidence="3 11">Belongs to the SHMT family.</text>
</comment>
<dbReference type="PANTHER" id="PTHR11680:SF35">
    <property type="entry name" value="SERINE HYDROXYMETHYLTRANSFERASE 1"/>
    <property type="match status" value="1"/>
</dbReference>
<keyword evidence="9" id="KW-0045">Antibiotic biosynthesis</keyword>
<evidence type="ECO:0000256" key="12">
    <source>
        <dbReference type="PIRSR" id="PIRSR000412-50"/>
    </source>
</evidence>
<keyword evidence="11" id="KW-0028">Amino-acid biosynthesis</keyword>
<dbReference type="UniPathway" id="UPA00288">
    <property type="reaction ID" value="UER01023"/>
</dbReference>
<dbReference type="InterPro" id="IPR015421">
    <property type="entry name" value="PyrdxlP-dep_Trfase_major"/>
</dbReference>
<evidence type="ECO:0000313" key="14">
    <source>
        <dbReference type="EMBL" id="ONF62011.1"/>
    </source>
</evidence>
<name>A0A1W2LGL0_9PSEU</name>
<evidence type="ECO:0000256" key="8">
    <source>
        <dbReference type="ARBA" id="ARBA00022898"/>
    </source>
</evidence>
<comment type="subcellular location">
    <subcellularLocation>
        <location evidence="2 11">Cytoplasm</location>
    </subcellularLocation>
</comment>
<dbReference type="Proteomes" id="UP000076660">
    <property type="component" value="Unassembled WGS sequence"/>
</dbReference>
<dbReference type="PIRSF" id="PIRSF000412">
    <property type="entry name" value="SHMT"/>
    <property type="match status" value="1"/>
</dbReference>
<evidence type="ECO:0000256" key="1">
    <source>
        <dbReference type="ARBA" id="ARBA00001933"/>
    </source>
</evidence>
<feature type="site" description="Plays an important role in substrate specificity" evidence="11">
    <location>
        <position position="231"/>
    </location>
</feature>
<dbReference type="InterPro" id="IPR015424">
    <property type="entry name" value="PyrdxlP-dep_Trfase"/>
</dbReference>
<dbReference type="InterPro" id="IPR039429">
    <property type="entry name" value="SHMT-like_dom"/>
</dbReference>
<dbReference type="NCBIfam" id="NF000586">
    <property type="entry name" value="PRK00011.1"/>
    <property type="match status" value="1"/>
</dbReference>
<dbReference type="InterPro" id="IPR001085">
    <property type="entry name" value="Ser_HO-MeTrfase"/>
</dbReference>
<evidence type="ECO:0000256" key="7">
    <source>
        <dbReference type="ARBA" id="ARBA00022679"/>
    </source>
</evidence>
<dbReference type="GO" id="GO:0032259">
    <property type="term" value="P:methylation"/>
    <property type="evidence" value="ECO:0007669"/>
    <property type="project" value="UniProtKB-KW"/>
</dbReference>
<dbReference type="Gene3D" id="3.40.640.10">
    <property type="entry name" value="Type I PLP-dependent aspartate aminotransferase-like (Major domain)"/>
    <property type="match status" value="1"/>
</dbReference>
<evidence type="ECO:0000313" key="15">
    <source>
        <dbReference type="Proteomes" id="UP000076660"/>
    </source>
</evidence>
<comment type="pathway">
    <text evidence="11">Amino-acid biosynthesis; glycine biosynthesis; glycine from L-serine: step 1/1.</text>
</comment>
<dbReference type="RefSeq" id="WP_063275569.1">
    <property type="nucleotide sequence ID" value="NZ_LQMT02000049.1"/>
</dbReference>
<dbReference type="GO" id="GO:0035999">
    <property type="term" value="P:tetrahydrofolate interconversion"/>
    <property type="evidence" value="ECO:0007669"/>
    <property type="project" value="UniProtKB-UniRule"/>
</dbReference>
<dbReference type="GO" id="GO:0017000">
    <property type="term" value="P:antibiotic biosynthetic process"/>
    <property type="evidence" value="ECO:0007669"/>
    <property type="project" value="UniProtKB-KW"/>
</dbReference>
<dbReference type="Gene3D" id="3.90.1150.10">
    <property type="entry name" value="Aspartate Aminotransferase, domain 1"/>
    <property type="match status" value="1"/>
</dbReference>
<comment type="pathway">
    <text evidence="11">One-carbon metabolism; tetrahydrofolate interconversion.</text>
</comment>
<dbReference type="InterPro" id="IPR015422">
    <property type="entry name" value="PyrdxlP-dep_Trfase_small"/>
</dbReference>
<protein>
    <recommendedName>
        <fullName evidence="11">Serine hydroxymethyltransferase</fullName>
        <shortName evidence="11">SHMT</shortName>
        <shortName evidence="11">Serine methylase</shortName>
        <ecNumber evidence="11">2.1.2.1</ecNumber>
    </recommendedName>
</protein>
<dbReference type="OrthoDB" id="9803846at2"/>
<accession>A0A1W2LGL0</accession>
<feature type="binding site" evidence="11">
    <location>
        <begin position="127"/>
        <end position="129"/>
    </location>
    <ligand>
        <name>(6S)-5,6,7,8-tetrahydrofolate</name>
        <dbReference type="ChEBI" id="CHEBI:57453"/>
    </ligand>
</feature>
<dbReference type="HAMAP" id="MF_00051">
    <property type="entry name" value="SHMT"/>
    <property type="match status" value="1"/>
</dbReference>
<keyword evidence="7 11" id="KW-0808">Transferase</keyword>
<comment type="function">
    <text evidence="10">Catalyzes the reversible interconversion of serine and glycine with tetrahydrofolate (THF) serving as the one-carbon carrier. This reaction serves as the major source of one-carbon groups required for the biosynthesis of purines, thymidylate, methionine, and other important biomolecules. Also exhibits THF-independent aldolase activity toward beta-hydroxyamino acids, producing glycine and aldehydes, via a retro-aldol mechanism. Thus, is able to catalyze the cleavage of L-allo-threonine.</text>
</comment>
<feature type="modified residue" description="N6-(pyridoxal phosphate)lysine" evidence="11 12">
    <location>
        <position position="232"/>
    </location>
</feature>
<evidence type="ECO:0000256" key="4">
    <source>
        <dbReference type="ARBA" id="ARBA00011738"/>
    </source>
</evidence>
<dbReference type="GO" id="GO:0005829">
    <property type="term" value="C:cytosol"/>
    <property type="evidence" value="ECO:0007669"/>
    <property type="project" value="TreeGrafter"/>
</dbReference>
<evidence type="ECO:0000256" key="5">
    <source>
        <dbReference type="ARBA" id="ARBA00022490"/>
    </source>
</evidence>
<evidence type="ECO:0000256" key="11">
    <source>
        <dbReference type="HAMAP-Rule" id="MF_00051"/>
    </source>
</evidence>
<evidence type="ECO:0000256" key="9">
    <source>
        <dbReference type="ARBA" id="ARBA00023194"/>
    </source>
</evidence>
<dbReference type="AlphaFoldDB" id="A0A1W2LGL0"/>
<keyword evidence="8 11" id="KW-0663">Pyridoxal phosphate</keyword>
<dbReference type="GO" id="GO:0004372">
    <property type="term" value="F:glycine hydroxymethyltransferase activity"/>
    <property type="evidence" value="ECO:0007669"/>
    <property type="project" value="UniProtKB-UniRule"/>
</dbReference>
<feature type="binding site" evidence="11">
    <location>
        <position position="123"/>
    </location>
    <ligand>
        <name>(6S)-5,6,7,8-tetrahydrofolate</name>
        <dbReference type="ChEBI" id="CHEBI:57453"/>
    </ligand>
</feature>
<dbReference type="Pfam" id="PF00464">
    <property type="entry name" value="SHMT"/>
    <property type="match status" value="1"/>
</dbReference>
<dbReference type="PROSITE" id="PS00096">
    <property type="entry name" value="SHMT"/>
    <property type="match status" value="1"/>
</dbReference>
<dbReference type="GO" id="GO:0030170">
    <property type="term" value="F:pyridoxal phosphate binding"/>
    <property type="evidence" value="ECO:0007669"/>
    <property type="project" value="UniProtKB-UniRule"/>
</dbReference>
<feature type="domain" description="Serine hydroxymethyltransferase-like" evidence="13">
    <location>
        <begin position="11"/>
        <end position="386"/>
    </location>
</feature>
<dbReference type="PANTHER" id="PTHR11680">
    <property type="entry name" value="SERINE HYDROXYMETHYLTRANSFERASE"/>
    <property type="match status" value="1"/>
</dbReference>
<evidence type="ECO:0000256" key="6">
    <source>
        <dbReference type="ARBA" id="ARBA00022563"/>
    </source>
</evidence>
<dbReference type="InterPro" id="IPR049943">
    <property type="entry name" value="Ser_HO-MeTrfase-like"/>
</dbReference>
<dbReference type="SUPFAM" id="SSF53383">
    <property type="entry name" value="PLP-dependent transferases"/>
    <property type="match status" value="1"/>
</dbReference>
<sequence>MTHQPELSALAAADPQIAGLVEDEAKRQHDKIRLIASENYVSQAVLEATGTVLTNKYSEGYAGKRYYEGQQLIDQVENLAIERAKAVFGVDHANVQPYSGSPANLAVYLAFAQPGDTVLGMALPDGGHLTHGWSVSATGKWFTPVRYGVRKETGRVDLDQVRELALKHRPKLIFAGGTAIPRTIDFPAFAEIAREVDAVLVADIAHIAGLVAGGAHPSPVGHAQVITTTTHKTLRGPRGAMILSDADHAKAVDKAVFPGLQGGPHNHTTAAIAVALGEARKPEFSAYAHRIVANARALAEALVERGYDLVSGGTDNHLLLIDLTNKNVPGKPAAQALDRAGIELNYNTVPFDPRKPFDPSGIRLGTSAITTRGLEPEHQVKVAEWIDRTITAAAGGEQSALDTIAAEIREFLAPFPIPGYSA</sequence>
<dbReference type="UniPathway" id="UPA00193"/>
<comment type="caution">
    <text evidence="14">The sequence shown here is derived from an EMBL/GenBank/DDBJ whole genome shotgun (WGS) entry which is preliminary data.</text>
</comment>
<organism evidence="14 15">
    <name type="scientific">Amycolatopsis keratiniphila subsp. keratiniphila</name>
    <dbReference type="NCBI Taxonomy" id="227715"/>
    <lineage>
        <taxon>Bacteria</taxon>
        <taxon>Bacillati</taxon>
        <taxon>Actinomycetota</taxon>
        <taxon>Actinomycetes</taxon>
        <taxon>Pseudonocardiales</taxon>
        <taxon>Pseudonocardiaceae</taxon>
        <taxon>Amycolatopsis</taxon>
        <taxon>Amycolatopsis japonica group</taxon>
    </lineage>
</organism>
<dbReference type="EC" id="2.1.2.1" evidence="11"/>
<keyword evidence="14" id="KW-0489">Methyltransferase</keyword>
<dbReference type="CDD" id="cd00378">
    <property type="entry name" value="SHMT"/>
    <property type="match status" value="1"/>
</dbReference>
<dbReference type="InterPro" id="IPR019798">
    <property type="entry name" value="Ser_HO-MeTrfase_PLP_BS"/>
</dbReference>
<dbReference type="GO" id="GO:0008168">
    <property type="term" value="F:methyltransferase activity"/>
    <property type="evidence" value="ECO:0007669"/>
    <property type="project" value="UniProtKB-KW"/>
</dbReference>
<comment type="cofactor">
    <cofactor evidence="1 11 12">
        <name>pyridoxal 5'-phosphate</name>
        <dbReference type="ChEBI" id="CHEBI:597326"/>
    </cofactor>
</comment>
<comment type="caution">
    <text evidence="11">Lacks conserved residue(s) required for the propagation of feature annotation.</text>
</comment>
<keyword evidence="6 11" id="KW-0554">One-carbon metabolism</keyword>
<gene>
    <name evidence="11 14" type="primary">glyA</name>
    <name evidence="14" type="ORF">AVR91_0240875</name>
</gene>
<keyword evidence="5 11" id="KW-0963">Cytoplasm</keyword>
<comment type="subunit">
    <text evidence="4 11">Homodimer.</text>
</comment>
<dbReference type="GO" id="GO:0042803">
    <property type="term" value="F:protein homodimerization activity"/>
    <property type="evidence" value="ECO:0007669"/>
    <property type="project" value="UniProtKB-ARBA"/>
</dbReference>
<comment type="catalytic activity">
    <reaction evidence="11">
        <text>(6R)-5,10-methylene-5,6,7,8-tetrahydrofolate + glycine + H2O = (6S)-5,6,7,8-tetrahydrofolate + L-serine</text>
        <dbReference type="Rhea" id="RHEA:15481"/>
        <dbReference type="ChEBI" id="CHEBI:15377"/>
        <dbReference type="ChEBI" id="CHEBI:15636"/>
        <dbReference type="ChEBI" id="CHEBI:33384"/>
        <dbReference type="ChEBI" id="CHEBI:57305"/>
        <dbReference type="ChEBI" id="CHEBI:57453"/>
        <dbReference type="EC" id="2.1.2.1"/>
    </reaction>
</comment>